<dbReference type="Gene3D" id="3.90.226.30">
    <property type="match status" value="1"/>
</dbReference>
<dbReference type="GO" id="GO:0050043">
    <property type="term" value="F:lactate racemase activity"/>
    <property type="evidence" value="ECO:0007669"/>
    <property type="project" value="InterPro"/>
</dbReference>
<evidence type="ECO:0000313" key="4">
    <source>
        <dbReference type="Proteomes" id="UP000070163"/>
    </source>
</evidence>
<dbReference type="InterPro" id="IPR048068">
    <property type="entry name" value="LarA-like"/>
</dbReference>
<feature type="domain" description="LarA-like N-terminal" evidence="1">
    <location>
        <begin position="7"/>
        <end position="206"/>
    </location>
</feature>
<feature type="domain" description="Lactate racemase C-terminal" evidence="2">
    <location>
        <begin position="271"/>
        <end position="414"/>
    </location>
</feature>
<dbReference type="Gene3D" id="3.40.50.11440">
    <property type="match status" value="1"/>
</dbReference>
<accession>A0A133UAA3</accession>
<keyword evidence="4" id="KW-1185">Reference proteome</keyword>
<dbReference type="PANTHER" id="PTHR33171">
    <property type="entry name" value="LAR_N DOMAIN-CONTAINING PROTEIN"/>
    <property type="match status" value="1"/>
</dbReference>
<sequence>MKVSLPYGNDRLSVEIPESNLVGVLRKGEAEPLDDVYEAVLRSLRSPIGKPPLGELLDQEDEIAIIVDDHTRPCPDDRLLPPLLEGIEESGVKRGDVKIVVAYGLHSPLESDGLVELLGEEIVGDFEIVNHVPDETVNLGVSSRGVPIEVNKEVMDADFCISTGLIEPHFFAGFSDGRKSIMPGVSSRRAIYGNHGYEMIADPHSRPGELEENPIYLDSIEHAERAGLDFILNVTLTEDGQAADVVGGDPIAAHLEGAEAERERALRKIDHEADIVVTTNSGAPLDLDFYQTVKGIYHASLATKKDGIIVVASECADGIGPREFRELHGRGSSPEEVIEIISREEPIGVQWENQLLAEVQKNYDIYLKSSIDGESLEDFMVNSIDTVEEGLEKGFEKLGEGAEVVVIPSGPMVIPRVTDFINPDSK</sequence>
<dbReference type="InterPro" id="IPR047926">
    <property type="entry name" value="Ni_dep_LarA"/>
</dbReference>
<dbReference type="InterPro" id="IPR018657">
    <property type="entry name" value="LarA-like_N"/>
</dbReference>
<evidence type="ECO:0000259" key="1">
    <source>
        <dbReference type="Pfam" id="PF09861"/>
    </source>
</evidence>
<dbReference type="PANTHER" id="PTHR33171:SF17">
    <property type="entry name" value="LARA-LIKE N-TERMINAL DOMAIN-CONTAINING PROTEIN"/>
    <property type="match status" value="1"/>
</dbReference>
<name>A0A133UAA3_9EURY</name>
<organism evidence="3 4">
    <name type="scientific">candidate division MSBL1 archaeon SCGC-AAA259A05</name>
    <dbReference type="NCBI Taxonomy" id="1698259"/>
    <lineage>
        <taxon>Archaea</taxon>
        <taxon>Methanobacteriati</taxon>
        <taxon>Methanobacteriota</taxon>
        <taxon>candidate division MSBL1</taxon>
    </lineage>
</organism>
<dbReference type="Pfam" id="PF21113">
    <property type="entry name" value="LarA_C"/>
    <property type="match status" value="1"/>
</dbReference>
<dbReference type="NCBIfam" id="NF033504">
    <property type="entry name" value="Ni_dep_LarA"/>
    <property type="match status" value="1"/>
</dbReference>
<dbReference type="Proteomes" id="UP000070163">
    <property type="component" value="Unassembled WGS sequence"/>
</dbReference>
<dbReference type="InterPro" id="IPR048520">
    <property type="entry name" value="LarA_C"/>
</dbReference>
<dbReference type="EMBL" id="LHXJ01000020">
    <property type="protein sequence ID" value="KXA91123.1"/>
    <property type="molecule type" value="Genomic_DNA"/>
</dbReference>
<proteinExistence type="predicted"/>
<protein>
    <submittedName>
        <fullName evidence="3">Uncharacterized protein</fullName>
    </submittedName>
</protein>
<dbReference type="InterPro" id="IPR043166">
    <property type="entry name" value="LarA-like_C"/>
</dbReference>
<dbReference type="AlphaFoldDB" id="A0A133UAA3"/>
<evidence type="ECO:0000259" key="2">
    <source>
        <dbReference type="Pfam" id="PF21113"/>
    </source>
</evidence>
<comment type="caution">
    <text evidence="3">The sequence shown here is derived from an EMBL/GenBank/DDBJ whole genome shotgun (WGS) entry which is preliminary data.</text>
</comment>
<evidence type="ECO:0000313" key="3">
    <source>
        <dbReference type="EMBL" id="KXA91123.1"/>
    </source>
</evidence>
<gene>
    <name evidence="3" type="ORF">AKJ57_02380</name>
</gene>
<dbReference type="Pfam" id="PF09861">
    <property type="entry name" value="Lar_N"/>
    <property type="match status" value="1"/>
</dbReference>
<reference evidence="3 4" key="1">
    <citation type="journal article" date="2016" name="Sci. Rep.">
        <title>Metabolic traits of an uncultured archaeal lineage -MSBL1- from brine pools of the Red Sea.</title>
        <authorList>
            <person name="Mwirichia R."/>
            <person name="Alam I."/>
            <person name="Rashid M."/>
            <person name="Vinu M."/>
            <person name="Ba-Alawi W."/>
            <person name="Anthony Kamau A."/>
            <person name="Kamanda Ngugi D."/>
            <person name="Goker M."/>
            <person name="Klenk H.P."/>
            <person name="Bajic V."/>
            <person name="Stingl U."/>
        </authorList>
    </citation>
    <scope>NUCLEOTIDE SEQUENCE [LARGE SCALE GENOMIC DNA]</scope>
    <source>
        <strain evidence="3">SCGC-AAA259A05</strain>
    </source>
</reference>